<sequence length="71" mass="7394">MLQGTGRDVGGMLLLQVSRALFELFLGIETQARLGVVGVVLLLAVGVGVRARRVGLAVGAAVMFTLLMIQA</sequence>
<comment type="caution">
    <text evidence="2">The sequence shown here is derived from an EMBL/GenBank/DDBJ whole genome shotgun (WGS) entry which is preliminary data.</text>
</comment>
<reference evidence="3" key="1">
    <citation type="journal article" date="2019" name="Int. J. Syst. Evol. Microbiol.">
        <title>The Global Catalogue of Microorganisms (GCM) 10K type strain sequencing project: providing services to taxonomists for standard genome sequencing and annotation.</title>
        <authorList>
            <consortium name="The Broad Institute Genomics Platform"/>
            <consortium name="The Broad Institute Genome Sequencing Center for Infectious Disease"/>
            <person name="Wu L."/>
            <person name="Ma J."/>
        </authorList>
    </citation>
    <scope>NUCLEOTIDE SEQUENCE [LARGE SCALE GENOMIC DNA]</scope>
    <source>
        <strain evidence="3">JCM 17656</strain>
    </source>
</reference>
<gene>
    <name evidence="2" type="ORF">GCM10022295_25960</name>
</gene>
<keyword evidence="1" id="KW-1133">Transmembrane helix</keyword>
<protein>
    <submittedName>
        <fullName evidence="2">Uncharacterized protein</fullName>
    </submittedName>
</protein>
<keyword evidence="1" id="KW-0472">Membrane</keyword>
<organism evidence="2 3">
    <name type="scientific">Streptomyces osmaniensis</name>
    <dbReference type="NCBI Taxonomy" id="593134"/>
    <lineage>
        <taxon>Bacteria</taxon>
        <taxon>Bacillati</taxon>
        <taxon>Actinomycetota</taxon>
        <taxon>Actinomycetes</taxon>
        <taxon>Kitasatosporales</taxon>
        <taxon>Streptomycetaceae</taxon>
        <taxon>Streptomyces</taxon>
    </lineage>
</organism>
<evidence type="ECO:0000313" key="3">
    <source>
        <dbReference type="Proteomes" id="UP001500707"/>
    </source>
</evidence>
<evidence type="ECO:0000256" key="1">
    <source>
        <dbReference type="SAM" id="Phobius"/>
    </source>
</evidence>
<feature type="transmembrane region" description="Helical" evidence="1">
    <location>
        <begin position="51"/>
        <end position="69"/>
    </location>
</feature>
<evidence type="ECO:0000313" key="2">
    <source>
        <dbReference type="EMBL" id="GAA3542768.1"/>
    </source>
</evidence>
<keyword evidence="1" id="KW-0812">Transmembrane</keyword>
<feature type="transmembrane region" description="Helical" evidence="1">
    <location>
        <begin position="21"/>
        <end position="45"/>
    </location>
</feature>
<accession>A0ABP6VYU6</accession>
<dbReference type="Proteomes" id="UP001500707">
    <property type="component" value="Unassembled WGS sequence"/>
</dbReference>
<keyword evidence="3" id="KW-1185">Reference proteome</keyword>
<dbReference type="EMBL" id="BAABCE010000004">
    <property type="protein sequence ID" value="GAA3542768.1"/>
    <property type="molecule type" value="Genomic_DNA"/>
</dbReference>
<proteinExistence type="predicted"/>
<name>A0ABP6VYU6_9ACTN</name>